<sequence length="336" mass="38595">NKKIAWVSWVNVCKPKKEGGLGVRDLCLVNNDLLGKWRWRIISEGIGIWHDFLLARYGTLFPAPHLGGRPNGLRGASSWWTDVSLLGTQVESQSDWFSEGVFKRIGNGILTSCWFDHWVDSVPLRIRYQSLFQDSDQGLDRVVDMGKWVRGEWVWKFRWRINLGGVFSVKSAYLVLDKRARLQRILPEVEIENLARVWDSWASPKVIVFSWQLLQDRVPTRQNLRRRRVLVGTTDTSCVFCGAVEESGDHLFVSCERISPIWYRITRWLGIEYVCPNRIMQVFESFFGMGAGHQVKTRIAPALSTSERCNLSCVGPIKRGEDVVPGCFWFLLSSIS</sequence>
<protein>
    <submittedName>
        <fullName evidence="2">Ribonuclease H protein</fullName>
    </submittedName>
</protein>
<dbReference type="EMBL" id="LXQA010007390">
    <property type="protein sequence ID" value="MCH84799.1"/>
    <property type="molecule type" value="Genomic_DNA"/>
</dbReference>
<comment type="caution">
    <text evidence="2">The sequence shown here is derived from an EMBL/GenBank/DDBJ whole genome shotgun (WGS) entry which is preliminary data.</text>
</comment>
<dbReference type="Pfam" id="PF13966">
    <property type="entry name" value="zf-RVT"/>
    <property type="match status" value="1"/>
</dbReference>
<feature type="domain" description="Reverse transcriptase zinc-binding" evidence="1">
    <location>
        <begin position="167"/>
        <end position="262"/>
    </location>
</feature>
<dbReference type="Proteomes" id="UP000265520">
    <property type="component" value="Unassembled WGS sequence"/>
</dbReference>
<evidence type="ECO:0000313" key="2">
    <source>
        <dbReference type="EMBL" id="MCH84799.1"/>
    </source>
</evidence>
<reference evidence="2 3" key="1">
    <citation type="journal article" date="2018" name="Front. Plant Sci.">
        <title>Red Clover (Trifolium pratense) and Zigzag Clover (T. medium) - A Picture of Genomic Similarities and Differences.</title>
        <authorList>
            <person name="Dluhosova J."/>
            <person name="Istvanek J."/>
            <person name="Nedelnik J."/>
            <person name="Repkova J."/>
        </authorList>
    </citation>
    <scope>NUCLEOTIDE SEQUENCE [LARGE SCALE GENOMIC DNA]</scope>
    <source>
        <strain evidence="3">cv. 10/8</strain>
        <tissue evidence="2">Leaf</tissue>
    </source>
</reference>
<evidence type="ECO:0000259" key="1">
    <source>
        <dbReference type="Pfam" id="PF13966"/>
    </source>
</evidence>
<feature type="non-terminal residue" evidence="2">
    <location>
        <position position="1"/>
    </location>
</feature>
<dbReference type="AlphaFoldDB" id="A0A392MCL5"/>
<gene>
    <name evidence="2" type="ORF">A2U01_0005635</name>
</gene>
<dbReference type="InterPro" id="IPR026960">
    <property type="entry name" value="RVT-Znf"/>
</dbReference>
<dbReference type="PANTHER" id="PTHR33116">
    <property type="entry name" value="REVERSE TRANSCRIPTASE ZINC-BINDING DOMAIN-CONTAINING PROTEIN-RELATED-RELATED"/>
    <property type="match status" value="1"/>
</dbReference>
<accession>A0A392MCL5</accession>
<dbReference type="PANTHER" id="PTHR33116:SF78">
    <property type="entry name" value="OS12G0587133 PROTEIN"/>
    <property type="match status" value="1"/>
</dbReference>
<proteinExistence type="predicted"/>
<name>A0A392MCL5_9FABA</name>
<organism evidence="2 3">
    <name type="scientific">Trifolium medium</name>
    <dbReference type="NCBI Taxonomy" id="97028"/>
    <lineage>
        <taxon>Eukaryota</taxon>
        <taxon>Viridiplantae</taxon>
        <taxon>Streptophyta</taxon>
        <taxon>Embryophyta</taxon>
        <taxon>Tracheophyta</taxon>
        <taxon>Spermatophyta</taxon>
        <taxon>Magnoliopsida</taxon>
        <taxon>eudicotyledons</taxon>
        <taxon>Gunneridae</taxon>
        <taxon>Pentapetalae</taxon>
        <taxon>rosids</taxon>
        <taxon>fabids</taxon>
        <taxon>Fabales</taxon>
        <taxon>Fabaceae</taxon>
        <taxon>Papilionoideae</taxon>
        <taxon>50 kb inversion clade</taxon>
        <taxon>NPAAA clade</taxon>
        <taxon>Hologalegina</taxon>
        <taxon>IRL clade</taxon>
        <taxon>Trifolieae</taxon>
        <taxon>Trifolium</taxon>
    </lineage>
</organism>
<evidence type="ECO:0000313" key="3">
    <source>
        <dbReference type="Proteomes" id="UP000265520"/>
    </source>
</evidence>
<keyword evidence="3" id="KW-1185">Reference proteome</keyword>